<feature type="transmembrane region" description="Helical" evidence="5">
    <location>
        <begin position="354"/>
        <end position="376"/>
    </location>
</feature>
<gene>
    <name evidence="11" type="ORF">GAY17_16335</name>
    <name evidence="8" type="ORF">GAZ06_11630</name>
    <name evidence="7" type="ORF">GAZ09_11680</name>
    <name evidence="9" type="ORF">GAZ76_16855</name>
    <name evidence="10" type="ORF">GAZ92_15225</name>
</gene>
<evidence type="ECO:0000256" key="5">
    <source>
        <dbReference type="SAM" id="Phobius"/>
    </source>
</evidence>
<evidence type="ECO:0000313" key="14">
    <source>
        <dbReference type="Proteomes" id="UP000470777"/>
    </source>
</evidence>
<feature type="transmembrane region" description="Helical" evidence="5">
    <location>
        <begin position="281"/>
        <end position="307"/>
    </location>
</feature>
<dbReference type="GO" id="GO:0016020">
    <property type="term" value="C:membrane"/>
    <property type="evidence" value="ECO:0007669"/>
    <property type="project" value="UniProtKB-SubCell"/>
</dbReference>
<organism evidence="8 13">
    <name type="scientific">Phocaeicola vulgatus</name>
    <name type="common">Bacteroides vulgatus</name>
    <dbReference type="NCBI Taxonomy" id="821"/>
    <lineage>
        <taxon>Bacteria</taxon>
        <taxon>Pseudomonadati</taxon>
        <taxon>Bacteroidota</taxon>
        <taxon>Bacteroidia</taxon>
        <taxon>Bacteroidales</taxon>
        <taxon>Bacteroidaceae</taxon>
        <taxon>Phocaeicola</taxon>
    </lineage>
</organism>
<sequence length="439" mass="49366">MKPSLDTAFIYVIAIMLVAISMDVLPFWVVLAALVIRLIYADTHTVGVFLLMFGGVLGSTIRFEMPFLPIYGLILNFFGLWLVKDTFRHFKYESASIQMMAIVLIYFFLAYVLSPNINDIRATTKIQGLIMNGAMMFVAYYTIVHSSKIENEILTQCLFLASILFLVHNMNLLGIRPNNFFDYEWHRKGAGLLLGMKNDDLYMKFVNYQVVGMNTLFGISMYLAKLKNTKPKIIIYSLIALQLVLTSGARQAIFGTIIIILLYLTVFNSRNLLERGNNKKIVYLLIGAAAFCLLLQILPMLGIDYISETLDSGDKGREMLLAMGWNLFLRNPLLGSGVGGFNHAYPGMLYPHNFFIEVLCECGVLGVAFLIAMLVAHFRYQRLNVLFLTENKTFIFLIVAALGMRVMVSDDLTASIGLFSAFFACTLTEPATNNSNEDV</sequence>
<evidence type="ECO:0000313" key="12">
    <source>
        <dbReference type="Proteomes" id="UP000437380"/>
    </source>
</evidence>
<dbReference type="EMBL" id="WDAG01000023">
    <property type="protein sequence ID" value="KAB6657165.1"/>
    <property type="molecule type" value="Genomic_DNA"/>
</dbReference>
<dbReference type="Proteomes" id="UP000483142">
    <property type="component" value="Unassembled WGS sequence"/>
</dbReference>
<dbReference type="PANTHER" id="PTHR37422:SF13">
    <property type="entry name" value="LIPOPOLYSACCHARIDE BIOSYNTHESIS PROTEIN PA4999-RELATED"/>
    <property type="match status" value="1"/>
</dbReference>
<keyword evidence="3 5" id="KW-1133">Transmembrane helix</keyword>
<evidence type="ECO:0000313" key="13">
    <source>
        <dbReference type="Proteomes" id="UP000468344"/>
    </source>
</evidence>
<dbReference type="AlphaFoldDB" id="A0A6I0ZF07"/>
<accession>A0A6I0ZF07</accession>
<feature type="transmembrane region" description="Helical" evidence="5">
    <location>
        <begin position="67"/>
        <end position="83"/>
    </location>
</feature>
<comment type="subcellular location">
    <subcellularLocation>
        <location evidence="1">Membrane</location>
        <topology evidence="1">Multi-pass membrane protein</topology>
    </subcellularLocation>
</comment>
<feature type="transmembrane region" description="Helical" evidence="5">
    <location>
        <begin position="156"/>
        <end position="175"/>
    </location>
</feature>
<dbReference type="GO" id="GO:0016874">
    <property type="term" value="F:ligase activity"/>
    <property type="evidence" value="ECO:0007669"/>
    <property type="project" value="UniProtKB-KW"/>
</dbReference>
<evidence type="ECO:0000313" key="10">
    <source>
        <dbReference type="EMBL" id="KAB6690225.1"/>
    </source>
</evidence>
<dbReference type="Proteomes" id="UP000468344">
    <property type="component" value="Unassembled WGS sequence"/>
</dbReference>
<feature type="domain" description="O-antigen ligase-related" evidence="6">
    <location>
        <begin position="237"/>
        <end position="371"/>
    </location>
</feature>
<feature type="transmembrane region" description="Helical" evidence="5">
    <location>
        <begin position="43"/>
        <end position="61"/>
    </location>
</feature>
<dbReference type="EMBL" id="WCZY01000023">
    <property type="protein sequence ID" value="KAB6690225.1"/>
    <property type="molecule type" value="Genomic_DNA"/>
</dbReference>
<feature type="transmembrane region" description="Helical" evidence="5">
    <location>
        <begin position="383"/>
        <end position="404"/>
    </location>
</feature>
<evidence type="ECO:0000313" key="11">
    <source>
        <dbReference type="EMBL" id="KAB6697786.1"/>
    </source>
</evidence>
<protein>
    <submittedName>
        <fullName evidence="8">O-antigen ligase family protein</fullName>
    </submittedName>
</protein>
<dbReference type="EMBL" id="WDBY01000020">
    <property type="protein sequence ID" value="KAB6477368.1"/>
    <property type="molecule type" value="Genomic_DNA"/>
</dbReference>
<comment type="caution">
    <text evidence="8">The sequence shown here is derived from an EMBL/GenBank/DDBJ whole genome shotgun (WGS) entry which is preliminary data.</text>
</comment>
<feature type="transmembrane region" description="Helical" evidence="5">
    <location>
        <begin position="12"/>
        <end position="36"/>
    </location>
</feature>
<dbReference type="PANTHER" id="PTHR37422">
    <property type="entry name" value="TEICHURONIC ACID BIOSYNTHESIS PROTEIN TUAE"/>
    <property type="match status" value="1"/>
</dbReference>
<feature type="transmembrane region" description="Helical" evidence="5">
    <location>
        <begin position="205"/>
        <end position="224"/>
    </location>
</feature>
<feature type="transmembrane region" description="Helical" evidence="5">
    <location>
        <begin position="95"/>
        <end position="114"/>
    </location>
</feature>
<evidence type="ECO:0000313" key="9">
    <source>
        <dbReference type="EMBL" id="KAB6657165.1"/>
    </source>
</evidence>
<evidence type="ECO:0000256" key="4">
    <source>
        <dbReference type="ARBA" id="ARBA00023136"/>
    </source>
</evidence>
<feature type="transmembrane region" description="Helical" evidence="5">
    <location>
        <begin position="233"/>
        <end position="266"/>
    </location>
</feature>
<dbReference type="Proteomes" id="UP000470952">
    <property type="component" value="Unassembled WGS sequence"/>
</dbReference>
<evidence type="ECO:0000313" key="8">
    <source>
        <dbReference type="EMBL" id="KAB6477368.1"/>
    </source>
</evidence>
<dbReference type="Pfam" id="PF04932">
    <property type="entry name" value="Wzy_C"/>
    <property type="match status" value="1"/>
</dbReference>
<feature type="transmembrane region" description="Helical" evidence="5">
    <location>
        <begin position="126"/>
        <end position="144"/>
    </location>
</feature>
<dbReference type="EMBL" id="WCZV01000024">
    <property type="protein sequence ID" value="KAB6697786.1"/>
    <property type="molecule type" value="Genomic_DNA"/>
</dbReference>
<keyword evidence="2 5" id="KW-0812">Transmembrane</keyword>
<evidence type="ECO:0000313" key="15">
    <source>
        <dbReference type="Proteomes" id="UP000470952"/>
    </source>
</evidence>
<reference evidence="12 13" key="1">
    <citation type="journal article" date="2019" name="Nat. Med.">
        <title>A library of human gut bacterial isolates paired with longitudinal multiomics data enables mechanistic microbiome research.</title>
        <authorList>
            <person name="Poyet M."/>
            <person name="Groussin M."/>
            <person name="Gibbons S.M."/>
            <person name="Avila-Pacheco J."/>
            <person name="Jiang X."/>
            <person name="Kearney S.M."/>
            <person name="Perrotta A.R."/>
            <person name="Berdy B."/>
            <person name="Zhao S."/>
            <person name="Lieberman T.D."/>
            <person name="Swanson P.K."/>
            <person name="Smith M."/>
            <person name="Roesemann S."/>
            <person name="Alexander J.E."/>
            <person name="Rich S.A."/>
            <person name="Livny J."/>
            <person name="Vlamakis H."/>
            <person name="Clish C."/>
            <person name="Bullock K."/>
            <person name="Deik A."/>
            <person name="Scott J."/>
            <person name="Pierce K.A."/>
            <person name="Xavier R.J."/>
            <person name="Alm E.J."/>
        </authorList>
    </citation>
    <scope>NUCLEOTIDE SEQUENCE [LARGE SCALE GENOMIC DNA]</scope>
    <source>
        <strain evidence="8 13">BIOML-A140</strain>
        <strain evidence="7 16">BIOML-A141</strain>
        <strain evidence="11 12">BIOML-A82</strain>
        <strain evidence="10 14">BIOML-A85</strain>
        <strain evidence="9 15">BIOML-A93</strain>
    </source>
</reference>
<dbReference type="InterPro" id="IPR051533">
    <property type="entry name" value="WaaL-like"/>
</dbReference>
<evidence type="ECO:0000313" key="7">
    <source>
        <dbReference type="EMBL" id="KAB6452554.1"/>
    </source>
</evidence>
<dbReference type="EMBL" id="WDBZ01000021">
    <property type="protein sequence ID" value="KAB6452554.1"/>
    <property type="molecule type" value="Genomic_DNA"/>
</dbReference>
<evidence type="ECO:0000256" key="3">
    <source>
        <dbReference type="ARBA" id="ARBA00022989"/>
    </source>
</evidence>
<evidence type="ECO:0000256" key="2">
    <source>
        <dbReference type="ARBA" id="ARBA00022692"/>
    </source>
</evidence>
<evidence type="ECO:0000259" key="6">
    <source>
        <dbReference type="Pfam" id="PF04932"/>
    </source>
</evidence>
<dbReference type="InterPro" id="IPR007016">
    <property type="entry name" value="O-antigen_ligase-rel_domated"/>
</dbReference>
<dbReference type="RefSeq" id="WP_130085345.1">
    <property type="nucleotide sequence ID" value="NZ_JAHPXE010000011.1"/>
</dbReference>
<keyword evidence="4 5" id="KW-0472">Membrane</keyword>
<keyword evidence="8" id="KW-0436">Ligase</keyword>
<dbReference type="Proteomes" id="UP000470777">
    <property type="component" value="Unassembled WGS sequence"/>
</dbReference>
<name>A0A6I0ZF07_PHOVU</name>
<evidence type="ECO:0000313" key="16">
    <source>
        <dbReference type="Proteomes" id="UP000483142"/>
    </source>
</evidence>
<dbReference type="Proteomes" id="UP000437380">
    <property type="component" value="Unassembled WGS sequence"/>
</dbReference>
<proteinExistence type="predicted"/>
<evidence type="ECO:0000256" key="1">
    <source>
        <dbReference type="ARBA" id="ARBA00004141"/>
    </source>
</evidence>